<keyword evidence="2" id="KW-0012">Acyltransferase</keyword>
<dbReference type="KEGG" id="aex:Astex_0288"/>
<dbReference type="HOGENOM" id="CLU_1640695_0_0_5"/>
<evidence type="ECO:0000259" key="3">
    <source>
        <dbReference type="PROSITE" id="PS51186"/>
    </source>
</evidence>
<evidence type="ECO:0000256" key="2">
    <source>
        <dbReference type="ARBA" id="ARBA00023315"/>
    </source>
</evidence>
<dbReference type="Pfam" id="PF00583">
    <property type="entry name" value="Acetyltransf_1"/>
    <property type="match status" value="1"/>
</dbReference>
<gene>
    <name evidence="4" type="ordered locus">Astex_0288</name>
</gene>
<dbReference type="AlphaFoldDB" id="E8RPE0"/>
<dbReference type="CDD" id="cd04301">
    <property type="entry name" value="NAT_SF"/>
    <property type="match status" value="1"/>
</dbReference>
<sequence>MTDILRADYLNPTHAQAILTLMQVYAKDPMGGGTPLSDDVAEALVERLAAFPTAFAVLAFVEGQPAGLANCFEGFSTFAAKPLINVHDLIVAPAFRGQGIARALFAEIEVIARERHACKVTLEVLEGNATARRLYEALGFGDYVLDPAMGRALFWQKML</sequence>
<protein>
    <submittedName>
        <fullName evidence="4">GCN5-related N-acetyltransferase</fullName>
    </submittedName>
</protein>
<dbReference type="InterPro" id="IPR016181">
    <property type="entry name" value="Acyl_CoA_acyltransferase"/>
</dbReference>
<organism evidence="4 5">
    <name type="scientific">Asticcacaulis excentricus (strain ATCC 15261 / DSM 4724 / KCTC 12464 / NCIMB 9791 / VKM B-1370 / CB 48)</name>
    <dbReference type="NCBI Taxonomy" id="573065"/>
    <lineage>
        <taxon>Bacteria</taxon>
        <taxon>Pseudomonadati</taxon>
        <taxon>Pseudomonadota</taxon>
        <taxon>Alphaproteobacteria</taxon>
        <taxon>Caulobacterales</taxon>
        <taxon>Caulobacteraceae</taxon>
        <taxon>Asticcacaulis</taxon>
    </lineage>
</organism>
<reference evidence="5" key="1">
    <citation type="submission" date="2010-12" db="EMBL/GenBank/DDBJ databases">
        <title>Complete sequence of chromosome 1 of Asticcacaulis excentricus CB 48.</title>
        <authorList>
            <consortium name="US DOE Joint Genome Institute"/>
            <person name="Lucas S."/>
            <person name="Copeland A."/>
            <person name="Lapidus A."/>
            <person name="Cheng J.-F."/>
            <person name="Bruce D."/>
            <person name="Goodwin L."/>
            <person name="Pitluck S."/>
            <person name="Teshima H."/>
            <person name="Davenport K."/>
            <person name="Detter J.C."/>
            <person name="Han C."/>
            <person name="Tapia R."/>
            <person name="Land M."/>
            <person name="Hauser L."/>
            <person name="Jeffries C."/>
            <person name="Kyrpides N."/>
            <person name="Ivanova N."/>
            <person name="Ovchinnikova G."/>
            <person name="Brun Y.V."/>
            <person name="Woyke T."/>
        </authorList>
    </citation>
    <scope>NUCLEOTIDE SEQUENCE [LARGE SCALE GENOMIC DNA]</scope>
    <source>
        <strain evidence="5">ATCC 15261 / DSM 4724 / KCTC 12464 / NCIMB 9791 / VKM B-1370 / CB 48</strain>
    </source>
</reference>
<dbReference type="OrthoDB" id="9805924at2"/>
<dbReference type="SUPFAM" id="SSF55729">
    <property type="entry name" value="Acyl-CoA N-acyltransferases (Nat)"/>
    <property type="match status" value="1"/>
</dbReference>
<accession>E8RPE0</accession>
<dbReference type="GO" id="GO:0016747">
    <property type="term" value="F:acyltransferase activity, transferring groups other than amino-acyl groups"/>
    <property type="evidence" value="ECO:0007669"/>
    <property type="project" value="InterPro"/>
</dbReference>
<evidence type="ECO:0000313" key="5">
    <source>
        <dbReference type="Proteomes" id="UP000001492"/>
    </source>
</evidence>
<dbReference type="PANTHER" id="PTHR43877:SF2">
    <property type="entry name" value="AMINOALKYLPHOSPHONATE N-ACETYLTRANSFERASE-RELATED"/>
    <property type="match status" value="1"/>
</dbReference>
<keyword evidence="1 4" id="KW-0808">Transferase</keyword>
<dbReference type="STRING" id="573065.Astex_0288"/>
<dbReference type="RefSeq" id="WP_013477820.1">
    <property type="nucleotide sequence ID" value="NC_014816.1"/>
</dbReference>
<dbReference type="Gene3D" id="3.40.630.30">
    <property type="match status" value="1"/>
</dbReference>
<dbReference type="InterPro" id="IPR000182">
    <property type="entry name" value="GNAT_dom"/>
</dbReference>
<dbReference type="PROSITE" id="PS51186">
    <property type="entry name" value="GNAT"/>
    <property type="match status" value="1"/>
</dbReference>
<evidence type="ECO:0000256" key="1">
    <source>
        <dbReference type="ARBA" id="ARBA00022679"/>
    </source>
</evidence>
<dbReference type="InterPro" id="IPR050832">
    <property type="entry name" value="Bact_Acetyltransf"/>
</dbReference>
<dbReference type="PANTHER" id="PTHR43877">
    <property type="entry name" value="AMINOALKYLPHOSPHONATE N-ACETYLTRANSFERASE-RELATED-RELATED"/>
    <property type="match status" value="1"/>
</dbReference>
<name>E8RPE0_ASTEC</name>
<evidence type="ECO:0000313" key="4">
    <source>
        <dbReference type="EMBL" id="ADU11986.1"/>
    </source>
</evidence>
<feature type="domain" description="N-acetyltransferase" evidence="3">
    <location>
        <begin position="5"/>
        <end position="159"/>
    </location>
</feature>
<dbReference type="Proteomes" id="UP000001492">
    <property type="component" value="Chromosome 1"/>
</dbReference>
<dbReference type="EMBL" id="CP002395">
    <property type="protein sequence ID" value="ADU11986.1"/>
    <property type="molecule type" value="Genomic_DNA"/>
</dbReference>
<keyword evidence="5" id="KW-1185">Reference proteome</keyword>
<proteinExistence type="predicted"/>
<dbReference type="eggNOG" id="COG0456">
    <property type="taxonomic scope" value="Bacteria"/>
</dbReference>